<organism evidence="1 2">
    <name type="scientific">Auriscalpium vulgare</name>
    <dbReference type="NCBI Taxonomy" id="40419"/>
    <lineage>
        <taxon>Eukaryota</taxon>
        <taxon>Fungi</taxon>
        <taxon>Dikarya</taxon>
        <taxon>Basidiomycota</taxon>
        <taxon>Agaricomycotina</taxon>
        <taxon>Agaricomycetes</taxon>
        <taxon>Russulales</taxon>
        <taxon>Auriscalpiaceae</taxon>
        <taxon>Auriscalpium</taxon>
    </lineage>
</organism>
<accession>A0ACB8RVV7</accession>
<sequence>MTMNAEETWATFKLRRVSRPEDPALAEKMRAYPVLTTLPPAFKPSREQLEAQDAYLSQLYQDVPKAADARQYKLPPDIDRTNLYTGPALFYGISRMPDITGHYADSKPNITQYGAGVKVADEISLDSDIILSKGVHASLMAAWTPEPEAKNMVICFYSNCTRHYWSEEVLQAMDEQLNRVKEMMGGKGTIGWFLERQWVVVGEGEGESV</sequence>
<dbReference type="EMBL" id="MU275894">
    <property type="protein sequence ID" value="KAI0047952.1"/>
    <property type="molecule type" value="Genomic_DNA"/>
</dbReference>
<reference evidence="1" key="1">
    <citation type="submission" date="2021-02" db="EMBL/GenBank/DDBJ databases">
        <authorList>
            <consortium name="DOE Joint Genome Institute"/>
            <person name="Ahrendt S."/>
            <person name="Looney B.P."/>
            <person name="Miyauchi S."/>
            <person name="Morin E."/>
            <person name="Drula E."/>
            <person name="Courty P.E."/>
            <person name="Chicoki N."/>
            <person name="Fauchery L."/>
            <person name="Kohler A."/>
            <person name="Kuo A."/>
            <person name="Labutti K."/>
            <person name="Pangilinan J."/>
            <person name="Lipzen A."/>
            <person name="Riley R."/>
            <person name="Andreopoulos W."/>
            <person name="He G."/>
            <person name="Johnson J."/>
            <person name="Barry K.W."/>
            <person name="Grigoriev I.V."/>
            <person name="Nagy L."/>
            <person name="Hibbett D."/>
            <person name="Henrissat B."/>
            <person name="Matheny P.B."/>
            <person name="Labbe J."/>
            <person name="Martin F."/>
        </authorList>
    </citation>
    <scope>NUCLEOTIDE SEQUENCE</scope>
    <source>
        <strain evidence="1">FP105234-sp</strain>
    </source>
</reference>
<comment type="caution">
    <text evidence="1">The sequence shown here is derived from an EMBL/GenBank/DDBJ whole genome shotgun (WGS) entry which is preliminary data.</text>
</comment>
<reference evidence="1" key="2">
    <citation type="journal article" date="2022" name="New Phytol.">
        <title>Evolutionary transition to the ectomycorrhizal habit in the genomes of a hyperdiverse lineage of mushroom-forming fungi.</title>
        <authorList>
            <person name="Looney B."/>
            <person name="Miyauchi S."/>
            <person name="Morin E."/>
            <person name="Drula E."/>
            <person name="Courty P.E."/>
            <person name="Kohler A."/>
            <person name="Kuo A."/>
            <person name="LaButti K."/>
            <person name="Pangilinan J."/>
            <person name="Lipzen A."/>
            <person name="Riley R."/>
            <person name="Andreopoulos W."/>
            <person name="He G."/>
            <person name="Johnson J."/>
            <person name="Nolan M."/>
            <person name="Tritt A."/>
            <person name="Barry K.W."/>
            <person name="Grigoriev I.V."/>
            <person name="Nagy L.G."/>
            <person name="Hibbett D."/>
            <person name="Henrissat B."/>
            <person name="Matheny P.B."/>
            <person name="Labbe J."/>
            <person name="Martin F.M."/>
        </authorList>
    </citation>
    <scope>NUCLEOTIDE SEQUENCE</scope>
    <source>
        <strain evidence="1">FP105234-sp</strain>
    </source>
</reference>
<gene>
    <name evidence="1" type="ORF">FA95DRAFT_1558478</name>
</gene>
<protein>
    <submittedName>
        <fullName evidence="1">Uncharacterized protein</fullName>
    </submittedName>
</protein>
<keyword evidence="2" id="KW-1185">Reference proteome</keyword>
<evidence type="ECO:0000313" key="1">
    <source>
        <dbReference type="EMBL" id="KAI0047952.1"/>
    </source>
</evidence>
<name>A0ACB8RVV7_9AGAM</name>
<evidence type="ECO:0000313" key="2">
    <source>
        <dbReference type="Proteomes" id="UP000814033"/>
    </source>
</evidence>
<proteinExistence type="predicted"/>
<dbReference type="Proteomes" id="UP000814033">
    <property type="component" value="Unassembled WGS sequence"/>
</dbReference>